<dbReference type="InterPro" id="IPR007487">
    <property type="entry name" value="ABC_transpt-TYRBP-like"/>
</dbReference>
<name>A0A1S8DEK7_9GAMM</name>
<keyword evidence="3" id="KW-1185">Reference proteome</keyword>
<evidence type="ECO:0000313" key="2">
    <source>
        <dbReference type="EMBL" id="ONM43878.1"/>
    </source>
</evidence>
<feature type="chain" id="PRO_5010532107" description="ABC transporter substrate-binding protein" evidence="1">
    <location>
        <begin position="24"/>
        <end position="293"/>
    </location>
</feature>
<dbReference type="AlphaFoldDB" id="A0A1S8DEK7"/>
<protein>
    <recommendedName>
        <fullName evidence="4">ABC transporter substrate-binding protein</fullName>
    </recommendedName>
</protein>
<dbReference type="EMBL" id="MUBC01000020">
    <property type="protein sequence ID" value="ONM43878.1"/>
    <property type="molecule type" value="Genomic_DNA"/>
</dbReference>
<evidence type="ECO:0000313" key="3">
    <source>
        <dbReference type="Proteomes" id="UP000242847"/>
    </source>
</evidence>
<organism evidence="2 3">
    <name type="scientific">Halopseudomonas pachastrellae</name>
    <dbReference type="NCBI Taxonomy" id="254161"/>
    <lineage>
        <taxon>Bacteria</taxon>
        <taxon>Pseudomonadati</taxon>
        <taxon>Pseudomonadota</taxon>
        <taxon>Gammaproteobacteria</taxon>
        <taxon>Pseudomonadales</taxon>
        <taxon>Pseudomonadaceae</taxon>
        <taxon>Halopseudomonas</taxon>
    </lineage>
</organism>
<keyword evidence="1" id="KW-0732">Signal</keyword>
<sequence>MSRQLLCLLGGLLLAMLMPHAKADQIAVLVPTQSSLTQAFISELTRALPGQRVTSVDPDQQLPADTSLVITMGRSTLVYRQQQPATQPTLATYITLETLQADEQLGSNAHTLLANPAPTRQVALAKLLMPGASRLGVLISQQRQTQLPDWQNAATQADRTLHAVVIPTGASLTRRLGEVILDSDILLGTDDSSIYNADNLKTILLTSYSRNKVLIGPSAPFIDAGSLSTTYSSPQDMARSVAYLIEQGMPAGAASYPRYFSVLSNAQVARSLGIPLPDDATLARRLAELEQEP</sequence>
<dbReference type="STRING" id="254161.SAMN05216256_11590"/>
<evidence type="ECO:0000256" key="1">
    <source>
        <dbReference type="SAM" id="SignalP"/>
    </source>
</evidence>
<reference evidence="2 3" key="1">
    <citation type="submission" date="2017-01" db="EMBL/GenBank/DDBJ databases">
        <title>Draft genome sequence of Pseudomonas pachastrellae type strain CCUG 46540T from a deep sea.</title>
        <authorList>
            <person name="Gomila M."/>
            <person name="Mulet M."/>
            <person name="Lalucat J."/>
            <person name="Garcia-Valdes E."/>
        </authorList>
    </citation>
    <scope>NUCLEOTIDE SEQUENCE [LARGE SCALE GENOMIC DNA]</scope>
    <source>
        <strain evidence="2 3">CCUG 46540</strain>
    </source>
</reference>
<dbReference type="PANTHER" id="PTHR35271:SF1">
    <property type="entry name" value="ABC TRANSPORTER, SUBSTRATE-BINDING LIPOPROTEIN"/>
    <property type="match status" value="1"/>
</dbReference>
<dbReference type="Proteomes" id="UP000242847">
    <property type="component" value="Unassembled WGS sequence"/>
</dbReference>
<evidence type="ECO:0008006" key="4">
    <source>
        <dbReference type="Google" id="ProtNLM"/>
    </source>
</evidence>
<gene>
    <name evidence="2" type="ORF">BXT89_10445</name>
</gene>
<dbReference type="OrthoDB" id="9178917at2"/>
<proteinExistence type="predicted"/>
<comment type="caution">
    <text evidence="2">The sequence shown here is derived from an EMBL/GenBank/DDBJ whole genome shotgun (WGS) entry which is preliminary data.</text>
</comment>
<dbReference type="Gene3D" id="3.40.50.2300">
    <property type="match status" value="1"/>
</dbReference>
<feature type="signal peptide" evidence="1">
    <location>
        <begin position="1"/>
        <end position="23"/>
    </location>
</feature>
<dbReference type="RefSeq" id="WP_083727410.1">
    <property type="nucleotide sequence ID" value="NZ_FOUD01000015.1"/>
</dbReference>
<dbReference type="PANTHER" id="PTHR35271">
    <property type="entry name" value="ABC TRANSPORTER, SUBSTRATE-BINDING LIPOPROTEIN-RELATED"/>
    <property type="match status" value="1"/>
</dbReference>
<accession>A0A1S8DEK7</accession>